<evidence type="ECO:0000256" key="2">
    <source>
        <dbReference type="ARBA" id="ARBA00022475"/>
    </source>
</evidence>
<proteinExistence type="predicted"/>
<feature type="transmembrane region" description="Helical" evidence="9">
    <location>
        <begin position="59"/>
        <end position="79"/>
    </location>
</feature>
<feature type="transmembrane region" description="Helical" evidence="9">
    <location>
        <begin position="242"/>
        <end position="267"/>
    </location>
</feature>
<dbReference type="PRINTS" id="PR00237">
    <property type="entry name" value="GPCRRHODOPSN"/>
</dbReference>
<evidence type="ECO:0000256" key="3">
    <source>
        <dbReference type="ARBA" id="ARBA00022692"/>
    </source>
</evidence>
<keyword evidence="3 9" id="KW-0812">Transmembrane</keyword>
<dbReference type="Proteomes" id="UP001519460">
    <property type="component" value="Unassembled WGS sequence"/>
</dbReference>
<dbReference type="GO" id="GO:0005886">
    <property type="term" value="C:plasma membrane"/>
    <property type="evidence" value="ECO:0007669"/>
    <property type="project" value="UniProtKB-SubCell"/>
</dbReference>
<evidence type="ECO:0000256" key="5">
    <source>
        <dbReference type="ARBA" id="ARBA00023040"/>
    </source>
</evidence>
<evidence type="ECO:0000256" key="4">
    <source>
        <dbReference type="ARBA" id="ARBA00022989"/>
    </source>
</evidence>
<comment type="caution">
    <text evidence="11">The sequence shown here is derived from an EMBL/GenBank/DDBJ whole genome shotgun (WGS) entry which is preliminary data.</text>
</comment>
<dbReference type="PANTHER" id="PTHR24248">
    <property type="entry name" value="ADRENERGIC RECEPTOR-RELATED G-PROTEIN COUPLED RECEPTOR"/>
    <property type="match status" value="1"/>
</dbReference>
<keyword evidence="12" id="KW-1185">Reference proteome</keyword>
<feature type="domain" description="G-protein coupled receptors family 1 profile" evidence="10">
    <location>
        <begin position="23"/>
        <end position="295"/>
    </location>
</feature>
<evidence type="ECO:0000256" key="8">
    <source>
        <dbReference type="ARBA" id="ARBA00023224"/>
    </source>
</evidence>
<gene>
    <name evidence="11" type="ORF">BaRGS_00021036</name>
</gene>
<accession>A0ABD0KKT7</accession>
<comment type="subcellular location">
    <subcellularLocation>
        <location evidence="1">Cell membrane</location>
        <topology evidence="1">Multi-pass membrane protein</topology>
    </subcellularLocation>
</comment>
<keyword evidence="4 9" id="KW-1133">Transmembrane helix</keyword>
<evidence type="ECO:0000313" key="11">
    <source>
        <dbReference type="EMBL" id="KAK7487769.1"/>
    </source>
</evidence>
<dbReference type="EMBL" id="JACVVK020000160">
    <property type="protein sequence ID" value="KAK7487769.1"/>
    <property type="molecule type" value="Genomic_DNA"/>
</dbReference>
<evidence type="ECO:0000256" key="7">
    <source>
        <dbReference type="ARBA" id="ARBA00023170"/>
    </source>
</evidence>
<dbReference type="InterPro" id="IPR000276">
    <property type="entry name" value="GPCR_Rhodpsn"/>
</dbReference>
<keyword evidence="7" id="KW-0675">Receptor</keyword>
<dbReference type="SUPFAM" id="SSF81321">
    <property type="entry name" value="Family A G protein-coupled receptor-like"/>
    <property type="match status" value="1"/>
</dbReference>
<dbReference type="PANTHER" id="PTHR24248:SF120">
    <property type="entry name" value="G-PROTEIN COUPLED RECEPTORS FAMILY 1 PROFILE DOMAIN-CONTAINING PROTEIN"/>
    <property type="match status" value="1"/>
</dbReference>
<keyword evidence="6 9" id="KW-0472">Membrane</keyword>
<keyword evidence="2" id="KW-1003">Cell membrane</keyword>
<evidence type="ECO:0000256" key="9">
    <source>
        <dbReference type="SAM" id="Phobius"/>
    </source>
</evidence>
<evidence type="ECO:0000313" key="12">
    <source>
        <dbReference type="Proteomes" id="UP001519460"/>
    </source>
</evidence>
<dbReference type="InterPro" id="IPR017452">
    <property type="entry name" value="GPCR_Rhodpsn_7TM"/>
</dbReference>
<protein>
    <recommendedName>
        <fullName evidence="10">G-protein coupled receptors family 1 profile domain-containing protein</fullName>
    </recommendedName>
</protein>
<evidence type="ECO:0000259" key="10">
    <source>
        <dbReference type="PROSITE" id="PS50262"/>
    </source>
</evidence>
<sequence length="327" mass="37009">MTASQTNSTSPPSPQEKEDEEEDLSMFAAPVGQSACLFYLVYTVMYWTWAFGRPVCKTFLVVDFTACTMSTLAVVLVAWDRLILVKEGASYSLLETKRKAYGRLAVCWIFSFLLFSPAIVFWDIVRGYSILPAEECDVEFWTNFEYTAVTEITAFSVPMLSLLFINSRVYLALRKSRRQFARATDTLTDLGKASSPLQPTSANDGRLTVSIATSSAARSAYEHAFTHATSIKRQSRERRARIILTLLVIALVICWLPYSVATIILGWCSNCVDTNLYEFFHWLLYTKSSFNPFLYAYNSPRFRKNIIELLSPLLPAKCLGKRGMKGH</sequence>
<name>A0ABD0KKT7_9CAEN</name>
<reference evidence="11 12" key="1">
    <citation type="journal article" date="2023" name="Sci. Data">
        <title>Genome assembly of the Korean intertidal mud-creeper Batillaria attramentaria.</title>
        <authorList>
            <person name="Patra A.K."/>
            <person name="Ho P.T."/>
            <person name="Jun S."/>
            <person name="Lee S.J."/>
            <person name="Kim Y."/>
            <person name="Won Y.J."/>
        </authorList>
    </citation>
    <scope>NUCLEOTIDE SEQUENCE [LARGE SCALE GENOMIC DNA]</scope>
    <source>
        <strain evidence="11">Wonlab-2016</strain>
    </source>
</reference>
<dbReference type="PROSITE" id="PS50262">
    <property type="entry name" value="G_PROTEIN_RECEP_F1_2"/>
    <property type="match status" value="1"/>
</dbReference>
<dbReference type="AlphaFoldDB" id="A0ABD0KKT7"/>
<dbReference type="Gene3D" id="1.20.1070.10">
    <property type="entry name" value="Rhodopsin 7-helix transmembrane proteins"/>
    <property type="match status" value="1"/>
</dbReference>
<keyword evidence="5" id="KW-0297">G-protein coupled receptor</keyword>
<feature type="transmembrane region" description="Helical" evidence="9">
    <location>
        <begin position="279"/>
        <end position="297"/>
    </location>
</feature>
<feature type="transmembrane region" description="Helical" evidence="9">
    <location>
        <begin position="152"/>
        <end position="173"/>
    </location>
</feature>
<feature type="transmembrane region" description="Helical" evidence="9">
    <location>
        <begin position="100"/>
        <end position="122"/>
    </location>
</feature>
<dbReference type="Pfam" id="PF00001">
    <property type="entry name" value="7tm_1"/>
    <property type="match status" value="1"/>
</dbReference>
<evidence type="ECO:0000256" key="1">
    <source>
        <dbReference type="ARBA" id="ARBA00004651"/>
    </source>
</evidence>
<feature type="transmembrane region" description="Helical" evidence="9">
    <location>
        <begin position="27"/>
        <end position="47"/>
    </location>
</feature>
<dbReference type="GO" id="GO:0004930">
    <property type="term" value="F:G protein-coupled receptor activity"/>
    <property type="evidence" value="ECO:0007669"/>
    <property type="project" value="UniProtKB-KW"/>
</dbReference>
<organism evidence="11 12">
    <name type="scientific">Batillaria attramentaria</name>
    <dbReference type="NCBI Taxonomy" id="370345"/>
    <lineage>
        <taxon>Eukaryota</taxon>
        <taxon>Metazoa</taxon>
        <taxon>Spiralia</taxon>
        <taxon>Lophotrochozoa</taxon>
        <taxon>Mollusca</taxon>
        <taxon>Gastropoda</taxon>
        <taxon>Caenogastropoda</taxon>
        <taxon>Sorbeoconcha</taxon>
        <taxon>Cerithioidea</taxon>
        <taxon>Batillariidae</taxon>
        <taxon>Batillaria</taxon>
    </lineage>
</organism>
<evidence type="ECO:0000256" key="6">
    <source>
        <dbReference type="ARBA" id="ARBA00023136"/>
    </source>
</evidence>
<keyword evidence="8" id="KW-0807">Transducer</keyword>